<protein>
    <recommendedName>
        <fullName evidence="1">LUD domain-containing protein</fullName>
    </recommendedName>
</protein>
<sequence length="212" mass="22630">MSTSREEFLVRVRAAQRVALRDDGHPAEGALERFPLPVLPVFETPAGDRCERFGSHLVAMGGKLATLDNAQALAAWLAERFPGVVPVTATPEAASAQPLDVLRVPASLHDVEVGIVRARFGVAETGSIWLSEQEYGINALGYLVQHLVVLLDPRDIVDGLQDAYRLPDFASARYAVLVTGPSATADIEGVLIQGAQGVRSLTVVLLPRDGSS</sequence>
<organism evidence="2 3">
    <name type="scientific">Pandoraea bronchicola</name>
    <dbReference type="NCBI Taxonomy" id="2508287"/>
    <lineage>
        <taxon>Bacteria</taxon>
        <taxon>Pseudomonadati</taxon>
        <taxon>Pseudomonadota</taxon>
        <taxon>Betaproteobacteria</taxon>
        <taxon>Burkholderiales</taxon>
        <taxon>Burkholderiaceae</taxon>
        <taxon>Pandoraea</taxon>
    </lineage>
</organism>
<dbReference type="Gene3D" id="3.40.50.10420">
    <property type="entry name" value="NagB/RpiA/CoA transferase-like"/>
    <property type="match status" value="1"/>
</dbReference>
<feature type="domain" description="LUD" evidence="1">
    <location>
        <begin position="108"/>
        <end position="206"/>
    </location>
</feature>
<dbReference type="SUPFAM" id="SSF100950">
    <property type="entry name" value="NagB/RpiA/CoA transferase-like"/>
    <property type="match status" value="1"/>
</dbReference>
<dbReference type="RefSeq" id="WP_150557658.1">
    <property type="nucleotide sequence ID" value="NZ_CABPST010000001.1"/>
</dbReference>
<dbReference type="EMBL" id="CABPST010000001">
    <property type="protein sequence ID" value="VVE86235.1"/>
    <property type="molecule type" value="Genomic_DNA"/>
</dbReference>
<reference evidence="2 3" key="1">
    <citation type="submission" date="2019-08" db="EMBL/GenBank/DDBJ databases">
        <authorList>
            <person name="Peeters C."/>
        </authorList>
    </citation>
    <scope>NUCLEOTIDE SEQUENCE [LARGE SCALE GENOMIC DNA]</scope>
    <source>
        <strain evidence="2 3">LMG 20603</strain>
    </source>
</reference>
<dbReference type="InterPro" id="IPR024185">
    <property type="entry name" value="FTHF_cligase-like_sf"/>
</dbReference>
<evidence type="ECO:0000259" key="1">
    <source>
        <dbReference type="Pfam" id="PF02589"/>
    </source>
</evidence>
<dbReference type="InterPro" id="IPR037171">
    <property type="entry name" value="NagB/RpiA_transferase-like"/>
</dbReference>
<evidence type="ECO:0000313" key="2">
    <source>
        <dbReference type="EMBL" id="VVE86235.1"/>
    </source>
</evidence>
<dbReference type="PANTHER" id="PTHR43682:SF1">
    <property type="entry name" value="LACTATE UTILIZATION PROTEIN C"/>
    <property type="match status" value="1"/>
</dbReference>
<dbReference type="AlphaFoldDB" id="A0A5E5BME3"/>
<dbReference type="InterPro" id="IPR003741">
    <property type="entry name" value="LUD_dom"/>
</dbReference>
<dbReference type="OrthoDB" id="9794187at2"/>
<proteinExistence type="predicted"/>
<keyword evidence="3" id="KW-1185">Reference proteome</keyword>
<gene>
    <name evidence="2" type="ORF">PBR20603_00154</name>
</gene>
<accession>A0A5E5BME3</accession>
<evidence type="ECO:0000313" key="3">
    <source>
        <dbReference type="Proteomes" id="UP000382040"/>
    </source>
</evidence>
<dbReference type="Pfam" id="PF02589">
    <property type="entry name" value="LUD_dom"/>
    <property type="match status" value="1"/>
</dbReference>
<name>A0A5E5BME3_9BURK</name>
<dbReference type="PANTHER" id="PTHR43682">
    <property type="entry name" value="LACTATE UTILIZATION PROTEIN C"/>
    <property type="match status" value="1"/>
</dbReference>
<dbReference type="Proteomes" id="UP000382040">
    <property type="component" value="Unassembled WGS sequence"/>
</dbReference>